<gene>
    <name evidence="1" type="ORF">SAMN06265220_102545</name>
</gene>
<sequence length="189" mass="22314">MKLMKKYFFGIMIFILLTSLVPFQSDSETGFSEVCLENSKSFKEIDHHAVVLNEQKRKFISLVEFSKILDQVSKYDLDKKNKYRIEKSKSGKIEKCKWESLSKKENLISIEKQIFNTEIECPLGDKIIKGNFKIVDYLIVRRVFPKKIYLRIGENEIQKLSIDKVNYFPYFEGRLLCLDEAEAEFDKLK</sequence>
<dbReference type="EMBL" id="FXTQ01000002">
    <property type="protein sequence ID" value="SMO61841.1"/>
    <property type="molecule type" value="Genomic_DNA"/>
</dbReference>
<evidence type="ECO:0000313" key="1">
    <source>
        <dbReference type="EMBL" id="SMO61841.1"/>
    </source>
</evidence>
<organism evidence="1 2">
    <name type="scientific">Flavobacterium nitrogenifigens</name>
    <dbReference type="NCBI Taxonomy" id="1617283"/>
    <lineage>
        <taxon>Bacteria</taxon>
        <taxon>Pseudomonadati</taxon>
        <taxon>Bacteroidota</taxon>
        <taxon>Flavobacteriia</taxon>
        <taxon>Flavobacteriales</taxon>
        <taxon>Flavobacteriaceae</taxon>
        <taxon>Flavobacterium</taxon>
    </lineage>
</organism>
<proteinExistence type="predicted"/>
<keyword evidence="2" id="KW-1185">Reference proteome</keyword>
<dbReference type="AlphaFoldDB" id="A0A521CT00"/>
<evidence type="ECO:0000313" key="2">
    <source>
        <dbReference type="Proteomes" id="UP000319267"/>
    </source>
</evidence>
<protein>
    <submittedName>
        <fullName evidence="1">Uncharacterized protein</fullName>
    </submittedName>
</protein>
<dbReference type="Proteomes" id="UP000319267">
    <property type="component" value="Unassembled WGS sequence"/>
</dbReference>
<accession>A0A521CT00</accession>
<reference evidence="1 2" key="1">
    <citation type="submission" date="2017-05" db="EMBL/GenBank/DDBJ databases">
        <authorList>
            <person name="Varghese N."/>
            <person name="Submissions S."/>
        </authorList>
    </citation>
    <scope>NUCLEOTIDE SEQUENCE [LARGE SCALE GENOMIC DNA]</scope>
    <source>
        <strain evidence="1 2">DSM 29982</strain>
    </source>
</reference>
<name>A0A521CT00_9FLAO</name>